<dbReference type="RefSeq" id="WP_371837032.1">
    <property type="nucleotide sequence ID" value="NZ_JBGMEK010000001.1"/>
</dbReference>
<dbReference type="EMBL" id="JBGMEK010000001">
    <property type="protein sequence ID" value="MFA0809411.1"/>
    <property type="molecule type" value="Genomic_DNA"/>
</dbReference>
<dbReference type="CDD" id="cd16385">
    <property type="entry name" value="IcmL"/>
    <property type="match status" value="1"/>
</dbReference>
<keyword evidence="1" id="KW-1133">Transmembrane helix</keyword>
<comment type="caution">
    <text evidence="2">The sequence shown here is derived from an EMBL/GenBank/DDBJ whole genome shotgun (WGS) entry which is preliminary data.</text>
</comment>
<reference evidence="2 3" key="1">
    <citation type="submission" date="2024-08" db="EMBL/GenBank/DDBJ databases">
        <authorList>
            <person name="Ishaq N."/>
        </authorList>
    </citation>
    <scope>NUCLEOTIDE SEQUENCE [LARGE SCALE GENOMIC DNA]</scope>
    <source>
        <strain evidence="2 3">DSM 18651</strain>
    </source>
</reference>
<evidence type="ECO:0000313" key="2">
    <source>
        <dbReference type="EMBL" id="MFA0809411.1"/>
    </source>
</evidence>
<dbReference type="InterPro" id="IPR021055">
    <property type="entry name" value="T4BSS_IcmL/DotI"/>
</dbReference>
<evidence type="ECO:0000313" key="3">
    <source>
        <dbReference type="Proteomes" id="UP001569428"/>
    </source>
</evidence>
<name>A0ABV4NTH7_9GAMM</name>
<dbReference type="Pfam" id="PF11393">
    <property type="entry name" value="T4BSS_DotI_IcmL"/>
    <property type="match status" value="1"/>
</dbReference>
<proteinExistence type="predicted"/>
<protein>
    <submittedName>
        <fullName evidence="2">DotI/IcmL family type IV secretion protein</fullName>
    </submittedName>
</protein>
<organism evidence="2 3">
    <name type="scientific">Microbulbifer epialgicus</name>
    <dbReference type="NCBI Taxonomy" id="393907"/>
    <lineage>
        <taxon>Bacteria</taxon>
        <taxon>Pseudomonadati</taxon>
        <taxon>Pseudomonadota</taxon>
        <taxon>Gammaproteobacteria</taxon>
        <taxon>Cellvibrionales</taxon>
        <taxon>Microbulbiferaceae</taxon>
        <taxon>Microbulbifer</taxon>
    </lineage>
</organism>
<keyword evidence="1" id="KW-0472">Membrane</keyword>
<feature type="transmembrane region" description="Helical" evidence="1">
    <location>
        <begin position="56"/>
        <end position="79"/>
    </location>
</feature>
<dbReference type="Proteomes" id="UP001569428">
    <property type="component" value="Unassembled WGS sequence"/>
</dbReference>
<accession>A0ABV4NTH7</accession>
<evidence type="ECO:0000256" key="1">
    <source>
        <dbReference type="SAM" id="Phobius"/>
    </source>
</evidence>
<keyword evidence="3" id="KW-1185">Reference proteome</keyword>
<sequence length="244" mass="27435">MTNKLDEAVKKHQNARLEEQKKLEQRSARHMPGNEVPASAQIVFDDKEWRKNFSKLTLFALLFSLAAAAAVSATLAYVLTRPPETLSYAVDEDGRVVPLMSVRDPSLTETEVLNWAAEKVNDIHRLSFTDYVDHIQSQRADFTVEAFDEYQRALLASKSLEKVKAERLTMWSEPKEAPKILSAKVVNGKFTWVVEMRIIQYLGGGEYVANGTEMVSTIVVERTSRARNLSGVVISKYLAKEIGS</sequence>
<gene>
    <name evidence="2" type="ORF">ACCI49_00645</name>
</gene>
<keyword evidence="1" id="KW-0812">Transmembrane</keyword>